<dbReference type="InterPro" id="IPR001972">
    <property type="entry name" value="Stomatin_HflK_fam"/>
</dbReference>
<dbReference type="Gene3D" id="6.10.250.2090">
    <property type="match status" value="1"/>
</dbReference>
<dbReference type="InterPro" id="IPR036013">
    <property type="entry name" value="Band_7/SPFH_dom_sf"/>
</dbReference>
<protein>
    <submittedName>
        <fullName evidence="4">Stomatin family</fullName>
    </submittedName>
</protein>
<dbReference type="PANTHER" id="PTHR10264:SF19">
    <property type="entry name" value="AT06885P-RELATED"/>
    <property type="match status" value="1"/>
</dbReference>
<dbReference type="Proteomes" id="UP001296104">
    <property type="component" value="Unassembled WGS sequence"/>
</dbReference>
<gene>
    <name evidence="4" type="ORF">LECACI_7A004226</name>
</gene>
<dbReference type="EMBL" id="CAVMBE010000022">
    <property type="protein sequence ID" value="CAK4003131.1"/>
    <property type="molecule type" value="Genomic_DNA"/>
</dbReference>
<dbReference type="AlphaFoldDB" id="A0AAI8YYB9"/>
<dbReference type="FunFam" id="3.30.479.30:FF:000004">
    <property type="entry name" value="Putative membrane protease family, stomatin"/>
    <property type="match status" value="1"/>
</dbReference>
<evidence type="ECO:0000256" key="1">
    <source>
        <dbReference type="ARBA" id="ARBA00008164"/>
    </source>
</evidence>
<reference evidence="4" key="1">
    <citation type="submission" date="2023-11" db="EMBL/GenBank/DDBJ databases">
        <authorList>
            <person name="Alioto T."/>
            <person name="Alioto T."/>
            <person name="Gomez Garrido J."/>
        </authorList>
    </citation>
    <scope>NUCLEOTIDE SEQUENCE</scope>
</reference>
<name>A0AAI8YYB9_9PEZI</name>
<dbReference type="PRINTS" id="PR00721">
    <property type="entry name" value="STOMATIN"/>
</dbReference>
<evidence type="ECO:0000259" key="3">
    <source>
        <dbReference type="SMART" id="SM00244"/>
    </source>
</evidence>
<evidence type="ECO:0000313" key="4">
    <source>
        <dbReference type="EMBL" id="CAK4003131.1"/>
    </source>
</evidence>
<organism evidence="4 5">
    <name type="scientific">Lecanosticta acicola</name>
    <dbReference type="NCBI Taxonomy" id="111012"/>
    <lineage>
        <taxon>Eukaryota</taxon>
        <taxon>Fungi</taxon>
        <taxon>Dikarya</taxon>
        <taxon>Ascomycota</taxon>
        <taxon>Pezizomycotina</taxon>
        <taxon>Dothideomycetes</taxon>
        <taxon>Dothideomycetidae</taxon>
        <taxon>Mycosphaerellales</taxon>
        <taxon>Mycosphaerellaceae</taxon>
        <taxon>Lecanosticta</taxon>
    </lineage>
</organism>
<dbReference type="GO" id="GO:0005886">
    <property type="term" value="C:plasma membrane"/>
    <property type="evidence" value="ECO:0007669"/>
    <property type="project" value="InterPro"/>
</dbReference>
<dbReference type="SUPFAM" id="SSF117892">
    <property type="entry name" value="Band 7/SPFH domain"/>
    <property type="match status" value="1"/>
</dbReference>
<dbReference type="SMART" id="SM00244">
    <property type="entry name" value="PHB"/>
    <property type="match status" value="1"/>
</dbReference>
<dbReference type="PANTHER" id="PTHR10264">
    <property type="entry name" value="BAND 7 PROTEIN-RELATED"/>
    <property type="match status" value="1"/>
</dbReference>
<comment type="similarity">
    <text evidence="1">Belongs to the band 7/mec-2 family.</text>
</comment>
<evidence type="ECO:0000313" key="5">
    <source>
        <dbReference type="Proteomes" id="UP001296104"/>
    </source>
</evidence>
<comment type="caution">
    <text evidence="4">The sequence shown here is derived from an EMBL/GenBank/DDBJ whole genome shotgun (WGS) entry which is preliminary data.</text>
</comment>
<proteinExistence type="inferred from homology"/>
<dbReference type="CDD" id="cd13437">
    <property type="entry name" value="SPFH_alloslipin"/>
    <property type="match status" value="1"/>
</dbReference>
<feature type="domain" description="Band 7" evidence="3">
    <location>
        <begin position="86"/>
        <end position="243"/>
    </location>
</feature>
<dbReference type="Gene3D" id="3.30.479.30">
    <property type="entry name" value="Band 7 domain"/>
    <property type="match status" value="1"/>
</dbReference>
<keyword evidence="5" id="KW-1185">Reference proteome</keyword>
<dbReference type="InterPro" id="IPR043202">
    <property type="entry name" value="Band-7_stomatin-like"/>
</dbReference>
<feature type="compositionally biased region" description="Polar residues" evidence="2">
    <location>
        <begin position="332"/>
        <end position="351"/>
    </location>
</feature>
<dbReference type="InterPro" id="IPR001107">
    <property type="entry name" value="Band_7"/>
</dbReference>
<evidence type="ECO:0000256" key="2">
    <source>
        <dbReference type="SAM" id="MobiDB-lite"/>
    </source>
</evidence>
<accession>A0AAI8YYB9</accession>
<sequence>MNGNDLNGKAPLDDIGKTNGPSRGPGDPIVKVEPPRREDLQPSYAQVIKPDTEDAAQHGWYGSMINGLGTCIGTLGAIPCCIVCPNPYRPVAQGNVGLVTKFGRFARAVDPGLVKINPLSENLIQVDVKIQIVEVPRQICMTKDNVNLTLTSVIYYHITSPHKAAFGISDLRTALVERTQTTLRHVIGARVLQDVIERREEIAQSIREIIEETAAGWGAQVESMLIKDIIFSQELQDSLSMAAQSKRTGEAKVISARAEVESAKLMRQAADILSSAPAMQIRYLEAMQAMAKTANSKVIFLPAQNQTVQQQLATAESAGEGPSRYQDYGTLNGHSSTGGQSSNEFSGNSHGFQSAVNARVVENM</sequence>
<dbReference type="Pfam" id="PF01145">
    <property type="entry name" value="Band_7"/>
    <property type="match status" value="1"/>
</dbReference>
<feature type="region of interest" description="Disordered" evidence="2">
    <location>
        <begin position="311"/>
        <end position="351"/>
    </location>
</feature>
<dbReference type="GO" id="GO:0098552">
    <property type="term" value="C:side of membrane"/>
    <property type="evidence" value="ECO:0007669"/>
    <property type="project" value="UniProtKB-ARBA"/>
</dbReference>
<feature type="region of interest" description="Disordered" evidence="2">
    <location>
        <begin position="1"/>
        <end position="41"/>
    </location>
</feature>